<reference evidence="4" key="1">
    <citation type="submission" date="2023-07" db="EMBL/GenBank/DDBJ databases">
        <title>A chromosome-level genome assembly of Lolium multiflorum.</title>
        <authorList>
            <person name="Chen Y."/>
            <person name="Copetti D."/>
            <person name="Kolliker R."/>
            <person name="Studer B."/>
        </authorList>
    </citation>
    <scope>NUCLEOTIDE SEQUENCE</scope>
    <source>
        <strain evidence="4">02402/16</strain>
        <tissue evidence="4">Leaf</tissue>
    </source>
</reference>
<dbReference type="GO" id="GO:0008270">
    <property type="term" value="F:zinc ion binding"/>
    <property type="evidence" value="ECO:0007669"/>
    <property type="project" value="UniProtKB-KW"/>
</dbReference>
<feature type="region of interest" description="Disordered" evidence="2">
    <location>
        <begin position="1"/>
        <end position="122"/>
    </location>
</feature>
<dbReference type="SUPFAM" id="SSF57756">
    <property type="entry name" value="Retrovirus zinc finger-like domains"/>
    <property type="match status" value="1"/>
</dbReference>
<dbReference type="EMBL" id="JAUUTY010000005">
    <property type="protein sequence ID" value="KAK1628481.1"/>
    <property type="molecule type" value="Genomic_DNA"/>
</dbReference>
<dbReference type="PROSITE" id="PS50158">
    <property type="entry name" value="ZF_CCHC"/>
    <property type="match status" value="1"/>
</dbReference>
<feature type="region of interest" description="Disordered" evidence="2">
    <location>
        <begin position="169"/>
        <end position="236"/>
    </location>
</feature>
<sequence length="659" mass="70368">MATPSPTPSPPQSASPTSPRGREDHWRGGRGSDSEETPLSYSEALAGGSLARRAGEQEVVQVRREVRSVVRMEERSSAIDELDDSGDELDGEEEGPWEEPTHVTRKRARGRRGGKRAATRAARPAAREVGAYADYDGLCLLCMQPGHRAADCTTGPICLRCGETGHMARECSLPRPPRPPSPPGGEEPARKRLNDEGRGRRMGEGAGDFRARAPEVRQAAAEPRARHREVAPAARAADGMRWAVEPRRVEAPLGLDGGPRRAAVAPAPAGAPRRDVGPQRMRQGGSFARQEVQGDRAPARGDRAAHAAVDRAMAPVLPVARQVIESRPRRGVEVQVVPLGLRTPAVGGELARRPARAVCVLPRTPEMDAAEEALSRALLAVIVGVRKTVTTEEVAMALEDAYGLTPGTFSVHCHRPEDFLLFFAEREDRDRVLGDGVLASPYFRLLLRPWSRRTHAASGGLCVHAEIEIEGVPANAWSLATAEAALAPAAWVERLHPLTRSRADMGVLRLSAWCLDPALIPREVDLHVVEPDDPPSLADLAAPAQAVVPPHINTLVYPLLVHVTSTVDFRRPVPVGAAGGNGDGGPTPAWPTRRHYQYTRGVPDVLPGSGAGGGGGSADQVGTSRGGSTRTLSSGAVVGDPTMVVPRQTVHRKKKKRGG</sequence>
<feature type="compositionally biased region" description="Basic residues" evidence="2">
    <location>
        <begin position="649"/>
        <end position="659"/>
    </location>
</feature>
<dbReference type="InterPro" id="IPR053253">
    <property type="entry name" value="Sex_diff_modulator"/>
</dbReference>
<dbReference type="PANTHER" id="PTHR33087">
    <property type="entry name" value="OS07G0539200 PROTEIN"/>
    <property type="match status" value="1"/>
</dbReference>
<dbReference type="SMART" id="SM00343">
    <property type="entry name" value="ZnF_C2HC"/>
    <property type="match status" value="2"/>
</dbReference>
<proteinExistence type="predicted"/>
<feature type="domain" description="CCHC-type" evidence="3">
    <location>
        <begin position="158"/>
        <end position="171"/>
    </location>
</feature>
<feature type="region of interest" description="Disordered" evidence="2">
    <location>
        <begin position="253"/>
        <end position="281"/>
    </location>
</feature>
<feature type="compositionally biased region" description="Basic and acidic residues" evidence="2">
    <location>
        <begin position="20"/>
        <end position="33"/>
    </location>
</feature>
<name>A0AAD8RRC7_LOLMU</name>
<gene>
    <name evidence="4" type="ORF">QYE76_002796</name>
</gene>
<feature type="compositionally biased region" description="Pro residues" evidence="2">
    <location>
        <begin position="174"/>
        <end position="185"/>
    </location>
</feature>
<dbReference type="InterPro" id="IPR001878">
    <property type="entry name" value="Znf_CCHC"/>
</dbReference>
<feature type="compositionally biased region" description="Basic and acidic residues" evidence="2">
    <location>
        <begin position="187"/>
        <end position="215"/>
    </location>
</feature>
<evidence type="ECO:0000313" key="5">
    <source>
        <dbReference type="Proteomes" id="UP001231189"/>
    </source>
</evidence>
<dbReference type="PANTHER" id="PTHR33087:SF42">
    <property type="entry name" value="DUF4283 DOMAIN-CONTAINING PROTEIN"/>
    <property type="match status" value="1"/>
</dbReference>
<dbReference type="Pfam" id="PF00098">
    <property type="entry name" value="zf-CCHC"/>
    <property type="match status" value="1"/>
</dbReference>
<feature type="compositionally biased region" description="Basic and acidic residues" evidence="2">
    <location>
        <begin position="53"/>
        <end position="78"/>
    </location>
</feature>
<keyword evidence="5" id="KW-1185">Reference proteome</keyword>
<evidence type="ECO:0000313" key="4">
    <source>
        <dbReference type="EMBL" id="KAK1628481.1"/>
    </source>
</evidence>
<accession>A0AAD8RRC7</accession>
<feature type="compositionally biased region" description="Low complexity" evidence="2">
    <location>
        <begin position="622"/>
        <end position="635"/>
    </location>
</feature>
<keyword evidence="1" id="KW-0479">Metal-binding</keyword>
<evidence type="ECO:0000259" key="3">
    <source>
        <dbReference type="PROSITE" id="PS50158"/>
    </source>
</evidence>
<feature type="compositionally biased region" description="Low complexity" evidence="2">
    <location>
        <begin position="260"/>
        <end position="271"/>
    </location>
</feature>
<evidence type="ECO:0000256" key="2">
    <source>
        <dbReference type="SAM" id="MobiDB-lite"/>
    </source>
</evidence>
<feature type="compositionally biased region" description="Pro residues" evidence="2">
    <location>
        <begin position="1"/>
        <end position="13"/>
    </location>
</feature>
<dbReference type="GO" id="GO:0003676">
    <property type="term" value="F:nucleic acid binding"/>
    <property type="evidence" value="ECO:0007669"/>
    <property type="project" value="InterPro"/>
</dbReference>
<dbReference type="Proteomes" id="UP001231189">
    <property type="component" value="Unassembled WGS sequence"/>
</dbReference>
<organism evidence="4 5">
    <name type="scientific">Lolium multiflorum</name>
    <name type="common">Italian ryegrass</name>
    <name type="synonym">Lolium perenne subsp. multiflorum</name>
    <dbReference type="NCBI Taxonomy" id="4521"/>
    <lineage>
        <taxon>Eukaryota</taxon>
        <taxon>Viridiplantae</taxon>
        <taxon>Streptophyta</taxon>
        <taxon>Embryophyta</taxon>
        <taxon>Tracheophyta</taxon>
        <taxon>Spermatophyta</taxon>
        <taxon>Magnoliopsida</taxon>
        <taxon>Liliopsida</taxon>
        <taxon>Poales</taxon>
        <taxon>Poaceae</taxon>
        <taxon>BOP clade</taxon>
        <taxon>Pooideae</taxon>
        <taxon>Poodae</taxon>
        <taxon>Poeae</taxon>
        <taxon>Poeae Chloroplast Group 2 (Poeae type)</taxon>
        <taxon>Loliodinae</taxon>
        <taxon>Loliinae</taxon>
        <taxon>Lolium</taxon>
    </lineage>
</organism>
<feature type="compositionally biased region" description="Basic residues" evidence="2">
    <location>
        <begin position="103"/>
        <end position="118"/>
    </location>
</feature>
<protein>
    <recommendedName>
        <fullName evidence="3">CCHC-type domain-containing protein</fullName>
    </recommendedName>
</protein>
<comment type="caution">
    <text evidence="4">The sequence shown here is derived from an EMBL/GenBank/DDBJ whole genome shotgun (WGS) entry which is preliminary data.</text>
</comment>
<feature type="region of interest" description="Disordered" evidence="2">
    <location>
        <begin position="605"/>
        <end position="659"/>
    </location>
</feature>
<keyword evidence="1" id="KW-0862">Zinc</keyword>
<dbReference type="InterPro" id="IPR036875">
    <property type="entry name" value="Znf_CCHC_sf"/>
</dbReference>
<evidence type="ECO:0000256" key="1">
    <source>
        <dbReference type="PROSITE-ProRule" id="PRU00047"/>
    </source>
</evidence>
<dbReference type="Gene3D" id="4.10.60.10">
    <property type="entry name" value="Zinc finger, CCHC-type"/>
    <property type="match status" value="1"/>
</dbReference>
<dbReference type="AlphaFoldDB" id="A0AAD8RRC7"/>
<feature type="compositionally biased region" description="Acidic residues" evidence="2">
    <location>
        <begin position="80"/>
        <end position="97"/>
    </location>
</feature>
<keyword evidence="1" id="KW-0863">Zinc-finger</keyword>